<reference evidence="2" key="2">
    <citation type="submission" date="2023-05" db="EMBL/GenBank/DDBJ databases">
        <authorList>
            <consortium name="Lawrence Berkeley National Laboratory"/>
            <person name="Steindorff A."/>
            <person name="Hensen N."/>
            <person name="Bonometti L."/>
            <person name="Westerberg I."/>
            <person name="Brannstrom I.O."/>
            <person name="Guillou S."/>
            <person name="Cros-Aarteil S."/>
            <person name="Calhoun S."/>
            <person name="Haridas S."/>
            <person name="Kuo A."/>
            <person name="Mondo S."/>
            <person name="Pangilinan J."/>
            <person name="Riley R."/>
            <person name="Labutti K."/>
            <person name="Andreopoulos B."/>
            <person name="Lipzen A."/>
            <person name="Chen C."/>
            <person name="Yanf M."/>
            <person name="Daum C."/>
            <person name="Ng V."/>
            <person name="Clum A."/>
            <person name="Ohm R."/>
            <person name="Martin F."/>
            <person name="Silar P."/>
            <person name="Natvig D."/>
            <person name="Lalanne C."/>
            <person name="Gautier V."/>
            <person name="Ament-Velasquez S.L."/>
            <person name="Kruys A."/>
            <person name="Hutchinson M.I."/>
            <person name="Powell A.J."/>
            <person name="Barry K."/>
            <person name="Miller A.N."/>
            <person name="Grigoriev I.V."/>
            <person name="Debuchy R."/>
            <person name="Gladieux P."/>
            <person name="Thoren M.H."/>
            <person name="Johannesson H."/>
        </authorList>
    </citation>
    <scope>NUCLEOTIDE SEQUENCE</scope>
    <source>
        <strain evidence="2">PSN309</strain>
    </source>
</reference>
<proteinExistence type="predicted"/>
<gene>
    <name evidence="2" type="ORF">QBC35DRAFT_554952</name>
</gene>
<evidence type="ECO:0000256" key="1">
    <source>
        <dbReference type="SAM" id="Phobius"/>
    </source>
</evidence>
<feature type="transmembrane region" description="Helical" evidence="1">
    <location>
        <begin position="209"/>
        <end position="232"/>
    </location>
</feature>
<sequence length="242" mass="26765">MLRKREEGRKGPRPSVWAKVAVCTGKVGLGLATVLGSWTTGLLIISRELGRAFRLLLALVPAAGEESDAERIAERSCGRIRPRIKHVYTCYSNVILIKSVGGTQREEHLIQLLNTNNISRNVPLTDKERTKNEGDDQARTVQARRFQKIILYMISEGFQLDHAPGKDEEAGNQAPFGFTPLLISAWLLAPATFFAPFQHLPRARLALALWVPCVPWVLVPLAARALGFVVLLKGLSARMPRG</sequence>
<reference evidence="2" key="1">
    <citation type="journal article" date="2023" name="Mol. Phylogenet. Evol.">
        <title>Genome-scale phylogeny and comparative genomics of the fungal order Sordariales.</title>
        <authorList>
            <person name="Hensen N."/>
            <person name="Bonometti L."/>
            <person name="Westerberg I."/>
            <person name="Brannstrom I.O."/>
            <person name="Guillou S."/>
            <person name="Cros-Aarteil S."/>
            <person name="Calhoun S."/>
            <person name="Haridas S."/>
            <person name="Kuo A."/>
            <person name="Mondo S."/>
            <person name="Pangilinan J."/>
            <person name="Riley R."/>
            <person name="LaButti K."/>
            <person name="Andreopoulos B."/>
            <person name="Lipzen A."/>
            <person name="Chen C."/>
            <person name="Yan M."/>
            <person name="Daum C."/>
            <person name="Ng V."/>
            <person name="Clum A."/>
            <person name="Steindorff A."/>
            <person name="Ohm R.A."/>
            <person name="Martin F."/>
            <person name="Silar P."/>
            <person name="Natvig D.O."/>
            <person name="Lalanne C."/>
            <person name="Gautier V."/>
            <person name="Ament-Velasquez S.L."/>
            <person name="Kruys A."/>
            <person name="Hutchinson M.I."/>
            <person name="Powell A.J."/>
            <person name="Barry K."/>
            <person name="Miller A.N."/>
            <person name="Grigoriev I.V."/>
            <person name="Debuchy R."/>
            <person name="Gladieux P."/>
            <person name="Hiltunen Thoren M."/>
            <person name="Johannesson H."/>
        </authorList>
    </citation>
    <scope>NUCLEOTIDE SEQUENCE</scope>
    <source>
        <strain evidence="2">PSN309</strain>
    </source>
</reference>
<evidence type="ECO:0000313" key="3">
    <source>
        <dbReference type="Proteomes" id="UP001302126"/>
    </source>
</evidence>
<name>A0AAN6WQ30_9PEZI</name>
<protein>
    <submittedName>
        <fullName evidence="2">Uncharacterized protein</fullName>
    </submittedName>
</protein>
<comment type="caution">
    <text evidence="2">The sequence shown here is derived from an EMBL/GenBank/DDBJ whole genome shotgun (WGS) entry which is preliminary data.</text>
</comment>
<keyword evidence="1" id="KW-1133">Transmembrane helix</keyword>
<organism evidence="2 3">
    <name type="scientific">Podospora australis</name>
    <dbReference type="NCBI Taxonomy" id="1536484"/>
    <lineage>
        <taxon>Eukaryota</taxon>
        <taxon>Fungi</taxon>
        <taxon>Dikarya</taxon>
        <taxon>Ascomycota</taxon>
        <taxon>Pezizomycotina</taxon>
        <taxon>Sordariomycetes</taxon>
        <taxon>Sordariomycetidae</taxon>
        <taxon>Sordariales</taxon>
        <taxon>Podosporaceae</taxon>
        <taxon>Podospora</taxon>
    </lineage>
</organism>
<keyword evidence="1" id="KW-0472">Membrane</keyword>
<evidence type="ECO:0000313" key="2">
    <source>
        <dbReference type="EMBL" id="KAK4186094.1"/>
    </source>
</evidence>
<dbReference type="EMBL" id="MU864432">
    <property type="protein sequence ID" value="KAK4186094.1"/>
    <property type="molecule type" value="Genomic_DNA"/>
</dbReference>
<dbReference type="Proteomes" id="UP001302126">
    <property type="component" value="Unassembled WGS sequence"/>
</dbReference>
<accession>A0AAN6WQ30</accession>
<keyword evidence="3" id="KW-1185">Reference proteome</keyword>
<feature type="transmembrane region" description="Helical" evidence="1">
    <location>
        <begin position="176"/>
        <end position="197"/>
    </location>
</feature>
<keyword evidence="1" id="KW-0812">Transmembrane</keyword>
<dbReference type="AlphaFoldDB" id="A0AAN6WQ30"/>